<keyword evidence="3" id="KW-0547">Nucleotide-binding</keyword>
<name>A0ABN0XNQ0_9ACTN</name>
<evidence type="ECO:0000256" key="4">
    <source>
        <dbReference type="ARBA" id="ARBA00022840"/>
    </source>
</evidence>
<proteinExistence type="inferred from homology"/>
<evidence type="ECO:0000256" key="1">
    <source>
        <dbReference type="ARBA" id="ARBA00009670"/>
    </source>
</evidence>
<evidence type="ECO:0000313" key="7">
    <source>
        <dbReference type="EMBL" id="GAA0368964.1"/>
    </source>
</evidence>
<sequence>MNSEENREARPGGIVGRTARDIPRSPFARSARLASLPLGFAGRSALRFGKRLLGGPADLLAGEVQRRTSMHLFRVLGELKGGAMKFGQMLSVFEAALPPEVIGPYRASLTLLQEAAPGLPPARVHAVLATELGHDWRERFSSFDDAPAAAASIGQVHRAVWRDGRPVAVKIQYPGAGEALLGDYTRLGGLIRLFSVVMPGLDVEPMLRELRERVAEELDYRLEATAQQAFADAYRGDREVLVPDVVAFTERVLVTEWMEGTPLAAVIREGTQAERDHAGLMYVRFLFSGPERAGRLHADPHPGNFRVLDDGRLGVIDFGAVKPLPEGFPTALGTLSRLAHQGDWDAAQDLLVAERLLSPGAPLDDAALGSLLLPIATPAREETYRFTREWLRKEVVQAMDLREGGLLRHFNLPPAYVLVNRVVGAATAVLCQLECDIPFRAEAARWLPGFTGPRTSPGPGPAAVEGPEPLRP</sequence>
<dbReference type="PANTHER" id="PTHR43851">
    <property type="match status" value="1"/>
</dbReference>
<dbReference type="Proteomes" id="UP001500063">
    <property type="component" value="Unassembled WGS sequence"/>
</dbReference>
<dbReference type="InterPro" id="IPR051409">
    <property type="entry name" value="Atypical_kinase_ADCK"/>
</dbReference>
<dbReference type="CDD" id="cd13970">
    <property type="entry name" value="ABC1_ADCK3"/>
    <property type="match status" value="1"/>
</dbReference>
<comment type="caution">
    <text evidence="7">The sequence shown here is derived from an EMBL/GenBank/DDBJ whole genome shotgun (WGS) entry which is preliminary data.</text>
</comment>
<dbReference type="PANTHER" id="PTHR43851:SF3">
    <property type="entry name" value="COENZYME Q8"/>
    <property type="match status" value="1"/>
</dbReference>
<dbReference type="InterPro" id="IPR034646">
    <property type="entry name" value="ADCK3_dom"/>
</dbReference>
<evidence type="ECO:0000256" key="3">
    <source>
        <dbReference type="ARBA" id="ARBA00022741"/>
    </source>
</evidence>
<feature type="domain" description="ABC1 atypical kinase-like" evidence="6">
    <location>
        <begin position="112"/>
        <end position="345"/>
    </location>
</feature>
<protein>
    <submittedName>
        <fullName evidence="7">AarF/ABC1/UbiB kinase family protein</fullName>
    </submittedName>
</protein>
<evidence type="ECO:0000256" key="5">
    <source>
        <dbReference type="SAM" id="MobiDB-lite"/>
    </source>
</evidence>
<evidence type="ECO:0000259" key="6">
    <source>
        <dbReference type="Pfam" id="PF03109"/>
    </source>
</evidence>
<keyword evidence="7" id="KW-0418">Kinase</keyword>
<keyword evidence="2" id="KW-0808">Transferase</keyword>
<feature type="region of interest" description="Disordered" evidence="5">
    <location>
        <begin position="1"/>
        <end position="20"/>
    </location>
</feature>
<dbReference type="SUPFAM" id="SSF56112">
    <property type="entry name" value="Protein kinase-like (PK-like)"/>
    <property type="match status" value="1"/>
</dbReference>
<feature type="compositionally biased region" description="Low complexity" evidence="5">
    <location>
        <begin position="461"/>
        <end position="472"/>
    </location>
</feature>
<feature type="region of interest" description="Disordered" evidence="5">
    <location>
        <begin position="450"/>
        <end position="472"/>
    </location>
</feature>
<evidence type="ECO:0000256" key="2">
    <source>
        <dbReference type="ARBA" id="ARBA00022679"/>
    </source>
</evidence>
<dbReference type="RefSeq" id="WP_344121686.1">
    <property type="nucleotide sequence ID" value="NZ_BAAABW010000026.1"/>
</dbReference>
<gene>
    <name evidence="7" type="ORF">GCM10010319_53610</name>
</gene>
<dbReference type="InterPro" id="IPR004147">
    <property type="entry name" value="ABC1_dom"/>
</dbReference>
<keyword evidence="4" id="KW-0067">ATP-binding</keyword>
<dbReference type="InterPro" id="IPR011009">
    <property type="entry name" value="Kinase-like_dom_sf"/>
</dbReference>
<keyword evidence="8" id="KW-1185">Reference proteome</keyword>
<accession>A0ABN0XNQ0</accession>
<comment type="similarity">
    <text evidence="1">Belongs to the protein kinase superfamily. ADCK protein kinase family.</text>
</comment>
<reference evidence="7 8" key="1">
    <citation type="journal article" date="2019" name="Int. J. Syst. Evol. Microbiol.">
        <title>The Global Catalogue of Microorganisms (GCM) 10K type strain sequencing project: providing services to taxonomists for standard genome sequencing and annotation.</title>
        <authorList>
            <consortium name="The Broad Institute Genomics Platform"/>
            <consortium name="The Broad Institute Genome Sequencing Center for Infectious Disease"/>
            <person name="Wu L."/>
            <person name="Ma J."/>
        </authorList>
    </citation>
    <scope>NUCLEOTIDE SEQUENCE [LARGE SCALE GENOMIC DNA]</scope>
    <source>
        <strain evidence="7 8">JCM 4565</strain>
    </source>
</reference>
<dbReference type="EMBL" id="BAAABW010000026">
    <property type="protein sequence ID" value="GAA0368964.1"/>
    <property type="molecule type" value="Genomic_DNA"/>
</dbReference>
<dbReference type="Pfam" id="PF03109">
    <property type="entry name" value="ABC1"/>
    <property type="match status" value="1"/>
</dbReference>
<dbReference type="GO" id="GO:0016301">
    <property type="term" value="F:kinase activity"/>
    <property type="evidence" value="ECO:0007669"/>
    <property type="project" value="UniProtKB-KW"/>
</dbReference>
<evidence type="ECO:0000313" key="8">
    <source>
        <dbReference type="Proteomes" id="UP001500063"/>
    </source>
</evidence>
<feature type="compositionally biased region" description="Basic and acidic residues" evidence="5">
    <location>
        <begin position="1"/>
        <end position="10"/>
    </location>
</feature>
<organism evidence="7 8">
    <name type="scientific">Streptomyces blastmyceticus</name>
    <dbReference type="NCBI Taxonomy" id="68180"/>
    <lineage>
        <taxon>Bacteria</taxon>
        <taxon>Bacillati</taxon>
        <taxon>Actinomycetota</taxon>
        <taxon>Actinomycetes</taxon>
        <taxon>Kitasatosporales</taxon>
        <taxon>Streptomycetaceae</taxon>
        <taxon>Streptomyces</taxon>
    </lineage>
</organism>